<protein>
    <submittedName>
        <fullName evidence="5">Pyruvate/Phosphoenolpyruvate kinase-like domain-containing protein</fullName>
    </submittedName>
</protein>
<keyword evidence="5" id="KW-0670">Pyruvate</keyword>
<dbReference type="SUPFAM" id="SSF51621">
    <property type="entry name" value="Phosphoenolpyruvate/pyruvate domain"/>
    <property type="match status" value="1"/>
</dbReference>
<keyword evidence="5" id="KW-0808">Transferase</keyword>
<comment type="similarity">
    <text evidence="1">Belongs to the HpcH/HpaI aldolase family.</text>
</comment>
<dbReference type="InterPro" id="IPR005000">
    <property type="entry name" value="Aldolase/citrate-lyase_domain"/>
</dbReference>
<dbReference type="GO" id="GO:0016832">
    <property type="term" value="F:aldehyde-lyase activity"/>
    <property type="evidence" value="ECO:0007669"/>
    <property type="project" value="TreeGrafter"/>
</dbReference>
<evidence type="ECO:0000313" key="5">
    <source>
        <dbReference type="EMBL" id="KAK1770266.1"/>
    </source>
</evidence>
<dbReference type="Pfam" id="PF03328">
    <property type="entry name" value="HpcH_HpaI"/>
    <property type="match status" value="1"/>
</dbReference>
<evidence type="ECO:0000313" key="6">
    <source>
        <dbReference type="Proteomes" id="UP001244011"/>
    </source>
</evidence>
<dbReference type="PANTHER" id="PTHR30502">
    <property type="entry name" value="2-KETO-3-DEOXY-L-RHAMNONATE ALDOLASE"/>
    <property type="match status" value="1"/>
</dbReference>
<dbReference type="Gene3D" id="3.20.20.60">
    <property type="entry name" value="Phosphoenolpyruvate-binding domains"/>
    <property type="match status" value="1"/>
</dbReference>
<dbReference type="PANTHER" id="PTHR30502:SF0">
    <property type="entry name" value="PHOSPHOENOLPYRUVATE CARBOXYLASE FAMILY PROTEIN"/>
    <property type="match status" value="1"/>
</dbReference>
<dbReference type="AlphaFoldDB" id="A0AAJ0C5D7"/>
<dbReference type="InterPro" id="IPR040442">
    <property type="entry name" value="Pyrv_kinase-like_dom_sf"/>
</dbReference>
<evidence type="ECO:0000256" key="2">
    <source>
        <dbReference type="ARBA" id="ARBA00022723"/>
    </source>
</evidence>
<dbReference type="EMBL" id="MU839001">
    <property type="protein sequence ID" value="KAK1770266.1"/>
    <property type="molecule type" value="Genomic_DNA"/>
</dbReference>
<reference evidence="5" key="1">
    <citation type="submission" date="2023-06" db="EMBL/GenBank/DDBJ databases">
        <title>Genome-scale phylogeny and comparative genomics of the fungal order Sordariales.</title>
        <authorList>
            <consortium name="Lawrence Berkeley National Laboratory"/>
            <person name="Hensen N."/>
            <person name="Bonometti L."/>
            <person name="Westerberg I."/>
            <person name="Brannstrom I.O."/>
            <person name="Guillou S."/>
            <person name="Cros-Aarteil S."/>
            <person name="Calhoun S."/>
            <person name="Haridas S."/>
            <person name="Kuo A."/>
            <person name="Mondo S."/>
            <person name="Pangilinan J."/>
            <person name="Riley R."/>
            <person name="Labutti K."/>
            <person name="Andreopoulos B."/>
            <person name="Lipzen A."/>
            <person name="Chen C."/>
            <person name="Yanf M."/>
            <person name="Daum C."/>
            <person name="Ng V."/>
            <person name="Clum A."/>
            <person name="Steindorff A."/>
            <person name="Ohm R."/>
            <person name="Martin F."/>
            <person name="Silar P."/>
            <person name="Natvig D."/>
            <person name="Lalanne C."/>
            <person name="Gautier V."/>
            <person name="Ament-Velasquez S.L."/>
            <person name="Kruys A."/>
            <person name="Hutchinson M.I."/>
            <person name="Powell A.J."/>
            <person name="Barry K."/>
            <person name="Miller A.N."/>
            <person name="Grigoriev I.V."/>
            <person name="Debuchy R."/>
            <person name="Gladieux P."/>
            <person name="Thoren M.H."/>
            <person name="Johannesson H."/>
        </authorList>
    </citation>
    <scope>NUCLEOTIDE SEQUENCE</scope>
    <source>
        <strain evidence="5">8032-3</strain>
    </source>
</reference>
<dbReference type="GO" id="GO:0005737">
    <property type="term" value="C:cytoplasm"/>
    <property type="evidence" value="ECO:0007669"/>
    <property type="project" value="TreeGrafter"/>
</dbReference>
<feature type="domain" description="HpcH/HpaI aldolase/citrate lyase" evidence="4">
    <location>
        <begin position="3"/>
        <end position="107"/>
    </location>
</feature>
<dbReference type="GeneID" id="85307577"/>
<gene>
    <name evidence="5" type="ORF">QBC33DRAFT_446652</name>
</gene>
<comment type="caution">
    <text evidence="5">The sequence shown here is derived from an EMBL/GenBank/DDBJ whole genome shotgun (WGS) entry which is preliminary data.</text>
</comment>
<dbReference type="RefSeq" id="XP_060286479.1">
    <property type="nucleotide sequence ID" value="XM_060424390.1"/>
</dbReference>
<keyword evidence="6" id="KW-1185">Reference proteome</keyword>
<evidence type="ECO:0000259" key="4">
    <source>
        <dbReference type="Pfam" id="PF03328"/>
    </source>
</evidence>
<name>A0AAJ0C5D7_9PEZI</name>
<keyword evidence="5" id="KW-0418">Kinase</keyword>
<accession>A0AAJ0C5D7</accession>
<sequence length="136" mass="14539">MVRAGFDWMLINIEHSPLSARDATTMVHAIAVGSYVRCASLVRIPSTGAEWVKWALDSGAAGIVAPMVQTAEEAERLVRFTRYPPLGQRSFGPFNAACATVDNENTVIGFLFVGCFFVGCVEGIGITIPASSQRSG</sequence>
<evidence type="ECO:0000256" key="1">
    <source>
        <dbReference type="ARBA" id="ARBA00005568"/>
    </source>
</evidence>
<dbReference type="GO" id="GO:0016301">
    <property type="term" value="F:kinase activity"/>
    <property type="evidence" value="ECO:0007669"/>
    <property type="project" value="UniProtKB-KW"/>
</dbReference>
<dbReference type="InterPro" id="IPR050251">
    <property type="entry name" value="HpcH-HpaI_aldolase"/>
</dbReference>
<proteinExistence type="inferred from homology"/>
<evidence type="ECO:0000256" key="3">
    <source>
        <dbReference type="ARBA" id="ARBA00023239"/>
    </source>
</evidence>
<keyword evidence="3" id="KW-0456">Lyase</keyword>
<dbReference type="InterPro" id="IPR015813">
    <property type="entry name" value="Pyrv/PenolPyrv_kinase-like_dom"/>
</dbReference>
<dbReference type="GO" id="GO:0046872">
    <property type="term" value="F:metal ion binding"/>
    <property type="evidence" value="ECO:0007669"/>
    <property type="project" value="UniProtKB-KW"/>
</dbReference>
<organism evidence="5 6">
    <name type="scientific">Phialemonium atrogriseum</name>
    <dbReference type="NCBI Taxonomy" id="1093897"/>
    <lineage>
        <taxon>Eukaryota</taxon>
        <taxon>Fungi</taxon>
        <taxon>Dikarya</taxon>
        <taxon>Ascomycota</taxon>
        <taxon>Pezizomycotina</taxon>
        <taxon>Sordariomycetes</taxon>
        <taxon>Sordariomycetidae</taxon>
        <taxon>Cephalothecales</taxon>
        <taxon>Cephalothecaceae</taxon>
        <taxon>Phialemonium</taxon>
    </lineage>
</organism>
<keyword evidence="2" id="KW-0479">Metal-binding</keyword>
<dbReference type="Proteomes" id="UP001244011">
    <property type="component" value="Unassembled WGS sequence"/>
</dbReference>